<reference evidence="3 4" key="1">
    <citation type="submission" date="2021-05" db="EMBL/GenBank/DDBJ databases">
        <title>Genome Assembly of Synthetic Allotetraploid Brassica napus Reveals Homoeologous Exchanges between Subgenomes.</title>
        <authorList>
            <person name="Davis J.T."/>
        </authorList>
    </citation>
    <scope>NUCLEOTIDE SEQUENCE [LARGE SCALE GENOMIC DNA]</scope>
    <source>
        <strain evidence="4">cv. Da-Ae</strain>
        <tissue evidence="3">Seedling</tissue>
    </source>
</reference>
<dbReference type="Pfam" id="PF14432">
    <property type="entry name" value="DYW_deaminase"/>
    <property type="match status" value="1"/>
</dbReference>
<dbReference type="InterPro" id="IPR032867">
    <property type="entry name" value="DYW_dom"/>
</dbReference>
<evidence type="ECO:0000259" key="2">
    <source>
        <dbReference type="Pfam" id="PF14432"/>
    </source>
</evidence>
<dbReference type="Proteomes" id="UP000824890">
    <property type="component" value="Unassembled WGS sequence"/>
</dbReference>
<accession>A0ABQ7XLX9</accession>
<evidence type="ECO:0000256" key="1">
    <source>
        <dbReference type="ARBA" id="ARBA00006643"/>
    </source>
</evidence>
<comment type="caution">
    <text evidence="3">The sequence shown here is derived from an EMBL/GenBank/DDBJ whole genome shotgun (WGS) entry which is preliminary data.</text>
</comment>
<keyword evidence="4" id="KW-1185">Reference proteome</keyword>
<feature type="domain" description="DYW" evidence="2">
    <location>
        <begin position="14"/>
        <end position="64"/>
    </location>
</feature>
<evidence type="ECO:0000313" key="3">
    <source>
        <dbReference type="EMBL" id="KAH0856881.1"/>
    </source>
</evidence>
<sequence>MNTQGDAAQKGAVYVPDTRCVLHDIDEEVKELVLLYHSERLAIAYGIICTPPQKSLTILKNLRV</sequence>
<evidence type="ECO:0000313" key="4">
    <source>
        <dbReference type="Proteomes" id="UP000824890"/>
    </source>
</evidence>
<name>A0ABQ7XLX9_BRANA</name>
<dbReference type="EMBL" id="JAGKQM010000019">
    <property type="protein sequence ID" value="KAH0856881.1"/>
    <property type="molecule type" value="Genomic_DNA"/>
</dbReference>
<comment type="similarity">
    <text evidence="1">Belongs to the PPR family. PCMP-H subfamily.</text>
</comment>
<protein>
    <recommendedName>
        <fullName evidence="2">DYW domain-containing protein</fullName>
    </recommendedName>
</protein>
<organism evidence="3 4">
    <name type="scientific">Brassica napus</name>
    <name type="common">Rape</name>
    <dbReference type="NCBI Taxonomy" id="3708"/>
    <lineage>
        <taxon>Eukaryota</taxon>
        <taxon>Viridiplantae</taxon>
        <taxon>Streptophyta</taxon>
        <taxon>Embryophyta</taxon>
        <taxon>Tracheophyta</taxon>
        <taxon>Spermatophyta</taxon>
        <taxon>Magnoliopsida</taxon>
        <taxon>eudicotyledons</taxon>
        <taxon>Gunneridae</taxon>
        <taxon>Pentapetalae</taxon>
        <taxon>rosids</taxon>
        <taxon>malvids</taxon>
        <taxon>Brassicales</taxon>
        <taxon>Brassicaceae</taxon>
        <taxon>Brassiceae</taxon>
        <taxon>Brassica</taxon>
    </lineage>
</organism>
<proteinExistence type="inferred from homology"/>
<gene>
    <name evidence="3" type="ORF">HID58_085142</name>
</gene>